<reference evidence="1 2" key="1">
    <citation type="submission" date="2019-03" db="EMBL/GenBank/DDBJ databases">
        <title>Draft genome sequences of novel Actinobacteria.</title>
        <authorList>
            <person name="Sahin N."/>
            <person name="Ay H."/>
            <person name="Saygin H."/>
        </authorList>
    </citation>
    <scope>NUCLEOTIDE SEQUENCE [LARGE SCALE GENOMIC DNA]</scope>
    <source>
        <strain evidence="1 2">CH32</strain>
    </source>
</reference>
<accession>A0A4R4YM14</accession>
<keyword evidence="2" id="KW-1185">Reference proteome</keyword>
<proteinExistence type="predicted"/>
<sequence length="190" mass="20751">MTLEEQEPELGPEHSPALAADVRAARGRYRELLERLDARLDEPGPQVSTVAYVALAAQLALAHAVELASLLHGEDLEAKAAKLVDAVWDGVRLDVARESCARSIRASWSASLADMLEECDLDEQVPPRAVMALAATLAAGLVQAQVEPEHWPLREMARTVTKQSLQSAVAGRRDEAMAHWFASFGRIRPR</sequence>
<dbReference type="RefSeq" id="WP_132615364.1">
    <property type="nucleotide sequence ID" value="NZ_SMKQ01000068.1"/>
</dbReference>
<name>A0A4R4YM14_9ACTN</name>
<organism evidence="1 2">
    <name type="scientific">Nonomuraea terrae</name>
    <dbReference type="NCBI Taxonomy" id="2530383"/>
    <lineage>
        <taxon>Bacteria</taxon>
        <taxon>Bacillati</taxon>
        <taxon>Actinomycetota</taxon>
        <taxon>Actinomycetes</taxon>
        <taxon>Streptosporangiales</taxon>
        <taxon>Streptosporangiaceae</taxon>
        <taxon>Nonomuraea</taxon>
    </lineage>
</organism>
<dbReference type="EMBL" id="SMKQ01000068">
    <property type="protein sequence ID" value="TDD46041.1"/>
    <property type="molecule type" value="Genomic_DNA"/>
</dbReference>
<dbReference type="OrthoDB" id="3535108at2"/>
<evidence type="ECO:0000313" key="1">
    <source>
        <dbReference type="EMBL" id="TDD46041.1"/>
    </source>
</evidence>
<evidence type="ECO:0000313" key="2">
    <source>
        <dbReference type="Proteomes" id="UP000295302"/>
    </source>
</evidence>
<dbReference type="AlphaFoldDB" id="A0A4R4YM14"/>
<protein>
    <submittedName>
        <fullName evidence="1">Uncharacterized protein</fullName>
    </submittedName>
</protein>
<gene>
    <name evidence="1" type="ORF">E1286_22230</name>
</gene>
<dbReference type="Proteomes" id="UP000295302">
    <property type="component" value="Unassembled WGS sequence"/>
</dbReference>
<comment type="caution">
    <text evidence="1">The sequence shown here is derived from an EMBL/GenBank/DDBJ whole genome shotgun (WGS) entry which is preliminary data.</text>
</comment>